<sequence length="126" mass="14754">MANYDRTAHLKRIHAQRKASTLEKVDQAIKRLLRANKSINFNSVSEESGVSKASLYNHSDIRERIESLRPQQSQAPTPKQIKREMNDANKDILIETLKRKIKALENENKELREEMKKAYAQIYEKF</sequence>
<feature type="coiled-coil region" evidence="1">
    <location>
        <begin position="87"/>
        <end position="121"/>
    </location>
</feature>
<evidence type="ECO:0000313" key="3">
    <source>
        <dbReference type="EMBL" id="GGG15088.1"/>
    </source>
</evidence>
<gene>
    <name evidence="3" type="ORF">GCM10010912_69360</name>
</gene>
<evidence type="ECO:0000313" key="4">
    <source>
        <dbReference type="Proteomes" id="UP000637643"/>
    </source>
</evidence>
<evidence type="ECO:0000256" key="2">
    <source>
        <dbReference type="SAM" id="MobiDB-lite"/>
    </source>
</evidence>
<dbReference type="Pfam" id="PF19776">
    <property type="entry name" value="DUF6262"/>
    <property type="match status" value="1"/>
</dbReference>
<protein>
    <recommendedName>
        <fullName evidence="5">Transposase</fullName>
    </recommendedName>
</protein>
<dbReference type="EMBL" id="BMKR01000083">
    <property type="protein sequence ID" value="GGG15088.1"/>
    <property type="molecule type" value="Genomic_DNA"/>
</dbReference>
<organism evidence="3 4">
    <name type="scientific">Paenibacillus albidus</name>
    <dbReference type="NCBI Taxonomy" id="2041023"/>
    <lineage>
        <taxon>Bacteria</taxon>
        <taxon>Bacillati</taxon>
        <taxon>Bacillota</taxon>
        <taxon>Bacilli</taxon>
        <taxon>Bacillales</taxon>
        <taxon>Paenibacillaceae</taxon>
        <taxon>Paenibacillus</taxon>
    </lineage>
</organism>
<dbReference type="RefSeq" id="WP_189032803.1">
    <property type="nucleotide sequence ID" value="NZ_BMKR01000083.1"/>
</dbReference>
<keyword evidence="4" id="KW-1185">Reference proteome</keyword>
<keyword evidence="1" id="KW-0175">Coiled coil</keyword>
<reference evidence="3" key="2">
    <citation type="submission" date="2020-09" db="EMBL/GenBank/DDBJ databases">
        <authorList>
            <person name="Sun Q."/>
            <person name="Zhou Y."/>
        </authorList>
    </citation>
    <scope>NUCLEOTIDE SEQUENCE</scope>
    <source>
        <strain evidence="3">CGMCC 1.16134</strain>
    </source>
</reference>
<name>A0A917LDQ1_9BACL</name>
<dbReference type="InterPro" id="IPR046229">
    <property type="entry name" value="TnpC-like"/>
</dbReference>
<evidence type="ECO:0000256" key="1">
    <source>
        <dbReference type="SAM" id="Coils"/>
    </source>
</evidence>
<dbReference type="Proteomes" id="UP000637643">
    <property type="component" value="Unassembled WGS sequence"/>
</dbReference>
<dbReference type="AlphaFoldDB" id="A0A917LDQ1"/>
<feature type="region of interest" description="Disordered" evidence="2">
    <location>
        <begin position="66"/>
        <end position="87"/>
    </location>
</feature>
<accession>A0A917LDQ1</accession>
<comment type="caution">
    <text evidence="3">The sequence shown here is derived from an EMBL/GenBank/DDBJ whole genome shotgun (WGS) entry which is preliminary data.</text>
</comment>
<reference evidence="3" key="1">
    <citation type="journal article" date="2014" name="Int. J. Syst. Evol. Microbiol.">
        <title>Complete genome sequence of Corynebacterium casei LMG S-19264T (=DSM 44701T), isolated from a smear-ripened cheese.</title>
        <authorList>
            <consortium name="US DOE Joint Genome Institute (JGI-PGF)"/>
            <person name="Walter F."/>
            <person name="Albersmeier A."/>
            <person name="Kalinowski J."/>
            <person name="Ruckert C."/>
        </authorList>
    </citation>
    <scope>NUCLEOTIDE SEQUENCE</scope>
    <source>
        <strain evidence="3">CGMCC 1.16134</strain>
    </source>
</reference>
<evidence type="ECO:0008006" key="5">
    <source>
        <dbReference type="Google" id="ProtNLM"/>
    </source>
</evidence>
<proteinExistence type="predicted"/>